<proteinExistence type="predicted"/>
<comment type="caution">
    <text evidence="2">The sequence shown here is derived from an EMBL/GenBank/DDBJ whole genome shotgun (WGS) entry which is preliminary data.</text>
</comment>
<organism evidence="2 3">
    <name type="scientific">Dictyobacter vulcani</name>
    <dbReference type="NCBI Taxonomy" id="2607529"/>
    <lineage>
        <taxon>Bacteria</taxon>
        <taxon>Bacillati</taxon>
        <taxon>Chloroflexota</taxon>
        <taxon>Ktedonobacteria</taxon>
        <taxon>Ktedonobacterales</taxon>
        <taxon>Dictyobacteraceae</taxon>
        <taxon>Dictyobacter</taxon>
    </lineage>
</organism>
<dbReference type="Proteomes" id="UP000326912">
    <property type="component" value="Unassembled WGS sequence"/>
</dbReference>
<dbReference type="PANTHER" id="PTHR44068:SF11">
    <property type="entry name" value="GERANYL DIPHOSPHATE 2-C-METHYLTRANSFERASE"/>
    <property type="match status" value="1"/>
</dbReference>
<evidence type="ECO:0000313" key="3">
    <source>
        <dbReference type="Proteomes" id="UP000326912"/>
    </source>
</evidence>
<dbReference type="PANTHER" id="PTHR44068">
    <property type="entry name" value="ZGC:194242"/>
    <property type="match status" value="1"/>
</dbReference>
<protein>
    <recommendedName>
        <fullName evidence="1">Methyltransferase domain-containing protein</fullName>
    </recommendedName>
</protein>
<evidence type="ECO:0000259" key="1">
    <source>
        <dbReference type="Pfam" id="PF13649"/>
    </source>
</evidence>
<name>A0A5J4KWZ6_9CHLR</name>
<dbReference type="EMBL" id="BKZW01000002">
    <property type="protein sequence ID" value="GER90649.1"/>
    <property type="molecule type" value="Genomic_DNA"/>
</dbReference>
<dbReference type="Gene3D" id="3.40.50.150">
    <property type="entry name" value="Vaccinia Virus protein VP39"/>
    <property type="match status" value="1"/>
</dbReference>
<keyword evidence="3" id="KW-1185">Reference proteome</keyword>
<feature type="domain" description="Methyltransferase" evidence="1">
    <location>
        <begin position="61"/>
        <end position="156"/>
    </location>
</feature>
<accession>A0A5J4KWZ6</accession>
<dbReference type="Pfam" id="PF13649">
    <property type="entry name" value="Methyltransf_25"/>
    <property type="match status" value="1"/>
</dbReference>
<dbReference type="InterPro" id="IPR050447">
    <property type="entry name" value="Erg6_SMT_methyltransf"/>
</dbReference>
<reference evidence="2 3" key="1">
    <citation type="submission" date="2019-10" db="EMBL/GenBank/DDBJ databases">
        <title>Dictyobacter vulcani sp. nov., within the class Ktedonobacteria, isolated from soil of volcanic Mt. Zao.</title>
        <authorList>
            <person name="Zheng Y."/>
            <person name="Wang C.M."/>
            <person name="Sakai Y."/>
            <person name="Abe K."/>
            <person name="Yokota A."/>
            <person name="Yabe S."/>
        </authorList>
    </citation>
    <scope>NUCLEOTIDE SEQUENCE [LARGE SCALE GENOMIC DNA]</scope>
    <source>
        <strain evidence="2 3">W12</strain>
    </source>
</reference>
<sequence>MNSEHETAAASSDDLNLKSCCANVYQSDLARLLLGESFHPGGTVLTEQLGSLLRLGPDKQVLDVAAGQGTSAIHLAQRFGCHVRGIEYSALAVERATEAARAAGVDKLVTFEQGDAEHLPVPAASYDALICECAFCTFPNKSIAAAEFLRVLKPGGQVGLSDLTRNVAAVPADLQGLLAWIACIADAQPLESYVRYLTQAGLTIQMLEPHDEALAEMVKAIQGKLLGVELLVKLNKLQLPGEIDFAQAKAMAKSAAAAIQAHQFGYAVIIALKP</sequence>
<dbReference type="SUPFAM" id="SSF53335">
    <property type="entry name" value="S-adenosyl-L-methionine-dependent methyltransferases"/>
    <property type="match status" value="1"/>
</dbReference>
<dbReference type="AlphaFoldDB" id="A0A5J4KWZ6"/>
<dbReference type="CDD" id="cd02440">
    <property type="entry name" value="AdoMet_MTases"/>
    <property type="match status" value="1"/>
</dbReference>
<dbReference type="RefSeq" id="WP_151758352.1">
    <property type="nucleotide sequence ID" value="NZ_BKZW01000002.1"/>
</dbReference>
<dbReference type="InterPro" id="IPR029063">
    <property type="entry name" value="SAM-dependent_MTases_sf"/>
</dbReference>
<dbReference type="InterPro" id="IPR041698">
    <property type="entry name" value="Methyltransf_25"/>
</dbReference>
<gene>
    <name evidence="2" type="ORF">KDW_48110</name>
</gene>
<evidence type="ECO:0000313" key="2">
    <source>
        <dbReference type="EMBL" id="GER90649.1"/>
    </source>
</evidence>